<proteinExistence type="predicted"/>
<dbReference type="Gene3D" id="1.20.1050.10">
    <property type="match status" value="1"/>
</dbReference>
<dbReference type="InterPro" id="IPR050983">
    <property type="entry name" value="GST_Omega/HSP26"/>
</dbReference>
<dbReference type="SFLD" id="SFLDS00019">
    <property type="entry name" value="Glutathione_Transferase_(cytos"/>
    <property type="match status" value="1"/>
</dbReference>
<dbReference type="EC" id="2.5.1.18" evidence="1"/>
<dbReference type="PANTHER" id="PTHR43968">
    <property type="match status" value="1"/>
</dbReference>
<dbReference type="InterPro" id="IPR010987">
    <property type="entry name" value="Glutathione-S-Trfase_C-like"/>
</dbReference>
<dbReference type="AlphaFoldDB" id="A0A7L9GEI8"/>
<feature type="domain" description="GST N-terminal" evidence="4">
    <location>
        <begin position="3"/>
        <end position="86"/>
    </location>
</feature>
<dbReference type="SUPFAM" id="SSF47616">
    <property type="entry name" value="GST C-terminal domain-like"/>
    <property type="match status" value="1"/>
</dbReference>
<reference evidence="6" key="1">
    <citation type="submission" date="2020-09" db="EMBL/GenBank/DDBJ databases">
        <title>Complete genome sequence of Pseudomonas taiwanensis CC, a plant growth-promoting and biotite-weathering strain.</title>
        <authorList>
            <person name="Cheng C."/>
        </authorList>
    </citation>
    <scope>NUCLEOTIDE SEQUENCE [LARGE SCALE GENOMIC DNA]</scope>
    <source>
        <strain evidence="6">WRS8</strain>
    </source>
</reference>
<evidence type="ECO:0000259" key="5">
    <source>
        <dbReference type="PROSITE" id="PS50405"/>
    </source>
</evidence>
<keyword evidence="2" id="KW-0808">Transferase</keyword>
<evidence type="ECO:0000256" key="1">
    <source>
        <dbReference type="ARBA" id="ARBA00012452"/>
    </source>
</evidence>
<dbReference type="SFLD" id="SFLDG01152">
    <property type="entry name" value="Main.3:_Omega-_and_Tau-like"/>
    <property type="match status" value="1"/>
</dbReference>
<dbReference type="PROSITE" id="PS50405">
    <property type="entry name" value="GST_CTER"/>
    <property type="match status" value="1"/>
</dbReference>
<keyword evidence="7" id="KW-1185">Reference proteome</keyword>
<dbReference type="RefSeq" id="WP_014755986.1">
    <property type="nucleotide sequence ID" value="NZ_CP062699.1"/>
</dbReference>
<evidence type="ECO:0000256" key="3">
    <source>
        <dbReference type="ARBA" id="ARBA00047960"/>
    </source>
</evidence>
<feature type="domain" description="GST C-terminal" evidence="5">
    <location>
        <begin position="91"/>
        <end position="213"/>
    </location>
</feature>
<dbReference type="Pfam" id="PF13410">
    <property type="entry name" value="GST_C_2"/>
    <property type="match status" value="1"/>
</dbReference>
<evidence type="ECO:0000256" key="2">
    <source>
        <dbReference type="ARBA" id="ARBA00022679"/>
    </source>
</evidence>
<sequence>MPNNLKLVSHGLCPFVQRVAIALLEKNIAFERETIDLANKPEWFLAISPSGKVPLLIVGEEEESQTVLFESFPICEFIEDEYRQVPLHPTVPLKRAKHRAWMEFSTAAMGDAWGMINSTDKEGFVHKASELRGKLMKLDSALVAGPYFEGAEFSMVDVVMAPIFRFFEVLNSPVHNVVLDGLPRVEAWRQSLMTRPSVRQAVSADYSENLRKFLIDRSAYVVSDCPV</sequence>
<name>A0A7L9GEI8_9PSED</name>
<organism evidence="6 7">
    <name type="scientific">Pseudomonas taiwanensis</name>
    <dbReference type="NCBI Taxonomy" id="470150"/>
    <lineage>
        <taxon>Bacteria</taxon>
        <taxon>Pseudomonadati</taxon>
        <taxon>Pseudomonadota</taxon>
        <taxon>Gammaproteobacteria</taxon>
        <taxon>Pseudomonadales</taxon>
        <taxon>Pseudomonadaceae</taxon>
        <taxon>Pseudomonas</taxon>
    </lineage>
</organism>
<dbReference type="PROSITE" id="PS50404">
    <property type="entry name" value="GST_NTER"/>
    <property type="match status" value="1"/>
</dbReference>
<dbReference type="InterPro" id="IPR040079">
    <property type="entry name" value="Glutathione_S-Trfase"/>
</dbReference>
<dbReference type="Gene3D" id="3.40.30.10">
    <property type="entry name" value="Glutaredoxin"/>
    <property type="match status" value="1"/>
</dbReference>
<dbReference type="EMBL" id="CP062699">
    <property type="protein sequence ID" value="QOJ90785.1"/>
    <property type="molecule type" value="Genomic_DNA"/>
</dbReference>
<dbReference type="CDD" id="cd00299">
    <property type="entry name" value="GST_C_family"/>
    <property type="match status" value="1"/>
</dbReference>
<protein>
    <recommendedName>
        <fullName evidence="1">glutathione transferase</fullName>
        <ecNumber evidence="1">2.5.1.18</ecNumber>
    </recommendedName>
</protein>
<evidence type="ECO:0000259" key="4">
    <source>
        <dbReference type="PROSITE" id="PS50404"/>
    </source>
</evidence>
<gene>
    <name evidence="6" type="ORF">ICN73_23440</name>
</gene>
<evidence type="ECO:0000313" key="7">
    <source>
        <dbReference type="Proteomes" id="UP000593847"/>
    </source>
</evidence>
<dbReference type="SUPFAM" id="SSF52833">
    <property type="entry name" value="Thioredoxin-like"/>
    <property type="match status" value="1"/>
</dbReference>
<dbReference type="PANTHER" id="PTHR43968:SF6">
    <property type="entry name" value="GLUTATHIONE S-TRANSFERASE OMEGA"/>
    <property type="match status" value="1"/>
</dbReference>
<dbReference type="InterPro" id="IPR004045">
    <property type="entry name" value="Glutathione_S-Trfase_N"/>
</dbReference>
<dbReference type="SFLD" id="SFLDG00358">
    <property type="entry name" value="Main_(cytGST)"/>
    <property type="match status" value="1"/>
</dbReference>
<dbReference type="InterPro" id="IPR045073">
    <property type="entry name" value="Omega/Tau-like"/>
</dbReference>
<comment type="catalytic activity">
    <reaction evidence="3">
        <text>RX + glutathione = an S-substituted glutathione + a halide anion + H(+)</text>
        <dbReference type="Rhea" id="RHEA:16437"/>
        <dbReference type="ChEBI" id="CHEBI:15378"/>
        <dbReference type="ChEBI" id="CHEBI:16042"/>
        <dbReference type="ChEBI" id="CHEBI:17792"/>
        <dbReference type="ChEBI" id="CHEBI:57925"/>
        <dbReference type="ChEBI" id="CHEBI:90779"/>
        <dbReference type="EC" id="2.5.1.18"/>
    </reaction>
</comment>
<dbReference type="KEGG" id="ptai:ICN73_23440"/>
<dbReference type="InterPro" id="IPR036249">
    <property type="entry name" value="Thioredoxin-like_sf"/>
</dbReference>
<accession>A0A7L9GEI8</accession>
<dbReference type="Pfam" id="PF13409">
    <property type="entry name" value="GST_N_2"/>
    <property type="match status" value="1"/>
</dbReference>
<evidence type="ECO:0000313" key="6">
    <source>
        <dbReference type="EMBL" id="QOJ90785.1"/>
    </source>
</evidence>
<dbReference type="InterPro" id="IPR036282">
    <property type="entry name" value="Glutathione-S-Trfase_C_sf"/>
</dbReference>
<dbReference type="Proteomes" id="UP000593847">
    <property type="component" value="Chromosome"/>
</dbReference>
<dbReference type="GO" id="GO:0004364">
    <property type="term" value="F:glutathione transferase activity"/>
    <property type="evidence" value="ECO:0007669"/>
    <property type="project" value="UniProtKB-EC"/>
</dbReference>
<dbReference type="CDD" id="cd00570">
    <property type="entry name" value="GST_N_family"/>
    <property type="match status" value="1"/>
</dbReference>
<dbReference type="GO" id="GO:0005737">
    <property type="term" value="C:cytoplasm"/>
    <property type="evidence" value="ECO:0007669"/>
    <property type="project" value="TreeGrafter"/>
</dbReference>